<keyword evidence="3 6" id="KW-1133">Transmembrane helix</keyword>
<evidence type="ECO:0000256" key="1">
    <source>
        <dbReference type="ARBA" id="ARBA00022475"/>
    </source>
</evidence>
<dbReference type="GO" id="GO:0005886">
    <property type="term" value="C:plasma membrane"/>
    <property type="evidence" value="ECO:0007669"/>
    <property type="project" value="InterPro"/>
</dbReference>
<keyword evidence="4 6" id="KW-0472">Membrane</keyword>
<dbReference type="AlphaFoldDB" id="A0A7C0Y391"/>
<evidence type="ECO:0000313" key="8">
    <source>
        <dbReference type="EMBL" id="HDD44807.1"/>
    </source>
</evidence>
<keyword evidence="2 6" id="KW-0812">Transmembrane</keyword>
<evidence type="ECO:0000259" key="7">
    <source>
        <dbReference type="Pfam" id="PF06305"/>
    </source>
</evidence>
<evidence type="ECO:0000256" key="2">
    <source>
        <dbReference type="ARBA" id="ARBA00022692"/>
    </source>
</evidence>
<feature type="transmembrane region" description="Helical" evidence="6">
    <location>
        <begin position="7"/>
        <end position="24"/>
    </location>
</feature>
<dbReference type="Proteomes" id="UP000886289">
    <property type="component" value="Unassembled WGS sequence"/>
</dbReference>
<proteinExistence type="predicted"/>
<comment type="caution">
    <text evidence="8">The sequence shown here is derived from an EMBL/GenBank/DDBJ whole genome shotgun (WGS) entry which is preliminary data.</text>
</comment>
<keyword evidence="1" id="KW-1003">Cell membrane</keyword>
<protein>
    <submittedName>
        <fullName evidence="8">DUF1049 domain-containing protein</fullName>
    </submittedName>
</protein>
<keyword evidence="5" id="KW-0175">Coiled coil</keyword>
<name>A0A7C0Y391_DESA2</name>
<accession>A0A7C0Y391</accession>
<dbReference type="Pfam" id="PF06305">
    <property type="entry name" value="LapA_dom"/>
    <property type="match status" value="1"/>
</dbReference>
<organism evidence="8">
    <name type="scientific">Desulfofervidus auxilii</name>
    <dbReference type="NCBI Taxonomy" id="1621989"/>
    <lineage>
        <taxon>Bacteria</taxon>
        <taxon>Pseudomonadati</taxon>
        <taxon>Thermodesulfobacteriota</taxon>
        <taxon>Candidatus Desulfofervidia</taxon>
        <taxon>Candidatus Desulfofervidales</taxon>
        <taxon>Candidatus Desulfofervidaceae</taxon>
        <taxon>Candidatus Desulfofervidus</taxon>
    </lineage>
</organism>
<feature type="domain" description="Lipopolysaccharide assembly protein A" evidence="7">
    <location>
        <begin position="28"/>
        <end position="89"/>
    </location>
</feature>
<dbReference type="InterPro" id="IPR010445">
    <property type="entry name" value="LapA_dom"/>
</dbReference>
<feature type="coiled-coil region" evidence="5">
    <location>
        <begin position="67"/>
        <end position="94"/>
    </location>
</feature>
<sequence>MQWIKAIFWVAVLGVIGIFIIENLNFFDQMANLKFLTYNFSLKLYLLLFFSFFFGMLFGLAYTFKAWFKKRNELKKKNEEIRKLKEELDSLRNLPLTEEKPQGI</sequence>
<reference evidence="8" key="1">
    <citation type="journal article" date="2020" name="mSystems">
        <title>Genome- and Community-Level Interaction Insights into Carbon Utilization and Element Cycling Functions of Hydrothermarchaeota in Hydrothermal Sediment.</title>
        <authorList>
            <person name="Zhou Z."/>
            <person name="Liu Y."/>
            <person name="Xu W."/>
            <person name="Pan J."/>
            <person name="Luo Z.H."/>
            <person name="Li M."/>
        </authorList>
    </citation>
    <scope>NUCLEOTIDE SEQUENCE [LARGE SCALE GENOMIC DNA]</scope>
    <source>
        <strain evidence="8">HyVt-233</strain>
    </source>
</reference>
<evidence type="ECO:0000256" key="5">
    <source>
        <dbReference type="SAM" id="Coils"/>
    </source>
</evidence>
<dbReference type="EMBL" id="DRBS01000303">
    <property type="protein sequence ID" value="HDD44807.1"/>
    <property type="molecule type" value="Genomic_DNA"/>
</dbReference>
<evidence type="ECO:0000256" key="3">
    <source>
        <dbReference type="ARBA" id="ARBA00022989"/>
    </source>
</evidence>
<evidence type="ECO:0000256" key="6">
    <source>
        <dbReference type="SAM" id="Phobius"/>
    </source>
</evidence>
<gene>
    <name evidence="8" type="ORF">ENG63_08125</name>
</gene>
<evidence type="ECO:0000256" key="4">
    <source>
        <dbReference type="ARBA" id="ARBA00023136"/>
    </source>
</evidence>
<feature type="transmembrane region" description="Helical" evidence="6">
    <location>
        <begin position="44"/>
        <end position="68"/>
    </location>
</feature>